<dbReference type="GO" id="GO:0035556">
    <property type="term" value="P:intracellular signal transduction"/>
    <property type="evidence" value="ECO:0007669"/>
    <property type="project" value="TreeGrafter"/>
</dbReference>
<protein>
    <submittedName>
        <fullName evidence="2">Hym1 protein</fullName>
    </submittedName>
</protein>
<sequence>MAFLFKRNPKTPGDLVKILNEQVTKLDQSNGSEKKKAQDEATRHLITLKSILNGDDSIFGESAITSQPEILNQLSQEIYSCDILSVLITNLADIEFDSRKIVVLLFNSLLKRKSGNRSPTVDYLVNNPKIITLLMRGPELPEVSLNYGIMLREALKHEVIAKIVIYDPLFWKYFTYVNTDIFEISTDSFATLKDSLTIHEKLVGAFFSNDAIIDRFITSINHLMTAGNYVTKRESTKLLADLIMIKANYKMMSSYVNNVENLKIIMLLLGDRSKNIQIEGFNVFKVFVANPRKEKSVIDILTKNRIRLLEFLETFNKERNDDLFIAEKEYIIQQIHLLPKIVMNEKSGEIKESNLNGKIINEFD</sequence>
<gene>
    <name evidence="2" type="ORF">DAPK24_039140</name>
</gene>
<dbReference type="InterPro" id="IPR016024">
    <property type="entry name" value="ARM-type_fold"/>
</dbReference>
<accession>A0AAV5R780</accession>
<reference evidence="2 3" key="1">
    <citation type="journal article" date="2023" name="Elife">
        <title>Identification of key yeast species and microbe-microbe interactions impacting larval growth of Drosophila in the wild.</title>
        <authorList>
            <person name="Mure A."/>
            <person name="Sugiura Y."/>
            <person name="Maeda R."/>
            <person name="Honda K."/>
            <person name="Sakurai N."/>
            <person name="Takahashi Y."/>
            <person name="Watada M."/>
            <person name="Katoh T."/>
            <person name="Gotoh A."/>
            <person name="Gotoh Y."/>
            <person name="Taniguchi I."/>
            <person name="Nakamura K."/>
            <person name="Hayashi T."/>
            <person name="Katayama T."/>
            <person name="Uemura T."/>
            <person name="Hattori Y."/>
        </authorList>
    </citation>
    <scope>NUCLEOTIDE SEQUENCE [LARGE SCALE GENOMIC DNA]</scope>
    <source>
        <strain evidence="2 3">PK-24</strain>
    </source>
</reference>
<organism evidence="2 3">
    <name type="scientific">Pichia kluyveri</name>
    <name type="common">Yeast</name>
    <dbReference type="NCBI Taxonomy" id="36015"/>
    <lineage>
        <taxon>Eukaryota</taxon>
        <taxon>Fungi</taxon>
        <taxon>Dikarya</taxon>
        <taxon>Ascomycota</taxon>
        <taxon>Saccharomycotina</taxon>
        <taxon>Pichiomycetes</taxon>
        <taxon>Pichiales</taxon>
        <taxon>Pichiaceae</taxon>
        <taxon>Pichia</taxon>
    </lineage>
</organism>
<dbReference type="SUPFAM" id="SSF48371">
    <property type="entry name" value="ARM repeat"/>
    <property type="match status" value="1"/>
</dbReference>
<dbReference type="InterPro" id="IPR013878">
    <property type="entry name" value="Mo25"/>
</dbReference>
<dbReference type="PANTHER" id="PTHR10182">
    <property type="entry name" value="CALCIUM-BINDING PROTEIN 39-RELATED"/>
    <property type="match status" value="1"/>
</dbReference>
<proteinExistence type="inferred from homology"/>
<dbReference type="Pfam" id="PF08569">
    <property type="entry name" value="Mo25"/>
    <property type="match status" value="1"/>
</dbReference>
<dbReference type="EMBL" id="BTGB01000005">
    <property type="protein sequence ID" value="GMM47339.1"/>
    <property type="molecule type" value="Genomic_DNA"/>
</dbReference>
<comment type="caution">
    <text evidence="2">The sequence shown here is derived from an EMBL/GenBank/DDBJ whole genome shotgun (WGS) entry which is preliminary data.</text>
</comment>
<dbReference type="PANTHER" id="PTHR10182:SF3">
    <property type="entry name" value="PROTEIN MO25"/>
    <property type="match status" value="1"/>
</dbReference>
<evidence type="ECO:0000313" key="2">
    <source>
        <dbReference type="EMBL" id="GMM47339.1"/>
    </source>
</evidence>
<keyword evidence="3" id="KW-1185">Reference proteome</keyword>
<evidence type="ECO:0000313" key="3">
    <source>
        <dbReference type="Proteomes" id="UP001378960"/>
    </source>
</evidence>
<dbReference type="InterPro" id="IPR011989">
    <property type="entry name" value="ARM-like"/>
</dbReference>
<name>A0AAV5R780_PICKL</name>
<dbReference type="AlphaFoldDB" id="A0AAV5R780"/>
<evidence type="ECO:0000256" key="1">
    <source>
        <dbReference type="ARBA" id="ARBA00011012"/>
    </source>
</evidence>
<dbReference type="Gene3D" id="1.25.10.10">
    <property type="entry name" value="Leucine-rich Repeat Variant"/>
    <property type="match status" value="1"/>
</dbReference>
<comment type="similarity">
    <text evidence="1">Belongs to the Mo25 family.</text>
</comment>
<dbReference type="Proteomes" id="UP001378960">
    <property type="component" value="Unassembled WGS sequence"/>
</dbReference>
<dbReference type="GO" id="GO:0043539">
    <property type="term" value="F:protein serine/threonine kinase activator activity"/>
    <property type="evidence" value="ECO:0007669"/>
    <property type="project" value="TreeGrafter"/>
</dbReference>